<dbReference type="Pfam" id="PF01966">
    <property type="entry name" value="HD"/>
    <property type="match status" value="1"/>
</dbReference>
<sequence>MDFERLNALAEGWMRARQAHLERERGSVYFHGQRVAVGVLELRRRVTEDDSHDEILRAAAIFHDIGKGIEPHAQSGAALVRGLLREEIEPQALAEIARLIASHCDRRPREDAHDVWARLLQDADLLDHFGSYGIWMLSMNAANLSHGSIEALNEFYQNQYGEYIRKNRALLNFAQSLAVFDEKDAFVRQFASRLRVESAGGYCI</sequence>
<reference evidence="2" key="2">
    <citation type="journal article" date="2021" name="PeerJ">
        <title>Extensive microbial diversity within the chicken gut microbiome revealed by metagenomics and culture.</title>
        <authorList>
            <person name="Gilroy R."/>
            <person name="Ravi A."/>
            <person name="Getino M."/>
            <person name="Pursley I."/>
            <person name="Horton D.L."/>
            <person name="Alikhan N.F."/>
            <person name="Baker D."/>
            <person name="Gharbi K."/>
            <person name="Hall N."/>
            <person name="Watson M."/>
            <person name="Adriaenssens E.M."/>
            <person name="Foster-Nyarko E."/>
            <person name="Jarju S."/>
            <person name="Secka A."/>
            <person name="Antonio M."/>
            <person name="Oren A."/>
            <person name="Chaudhuri R.R."/>
            <person name="La Ragione R."/>
            <person name="Hildebrand F."/>
            <person name="Pallen M.J."/>
        </authorList>
    </citation>
    <scope>NUCLEOTIDE SEQUENCE</scope>
    <source>
        <strain evidence="2">13766</strain>
    </source>
</reference>
<dbReference type="Gene3D" id="1.10.3210.10">
    <property type="entry name" value="Hypothetical protein af1432"/>
    <property type="match status" value="1"/>
</dbReference>
<evidence type="ECO:0000313" key="3">
    <source>
        <dbReference type="Proteomes" id="UP000824140"/>
    </source>
</evidence>
<dbReference type="AlphaFoldDB" id="A0A9D1G253"/>
<name>A0A9D1G253_9FIRM</name>
<reference evidence="2" key="1">
    <citation type="submission" date="2020-10" db="EMBL/GenBank/DDBJ databases">
        <authorList>
            <person name="Gilroy R."/>
        </authorList>
    </citation>
    <scope>NUCLEOTIDE SEQUENCE</scope>
    <source>
        <strain evidence="2">13766</strain>
    </source>
</reference>
<gene>
    <name evidence="2" type="ORF">IAA84_08720</name>
</gene>
<dbReference type="SUPFAM" id="SSF109604">
    <property type="entry name" value="HD-domain/PDEase-like"/>
    <property type="match status" value="1"/>
</dbReference>
<dbReference type="InterPro" id="IPR003607">
    <property type="entry name" value="HD/PDEase_dom"/>
</dbReference>
<dbReference type="InterPro" id="IPR006674">
    <property type="entry name" value="HD_domain"/>
</dbReference>
<dbReference type="PROSITE" id="PS51831">
    <property type="entry name" value="HD"/>
    <property type="match status" value="1"/>
</dbReference>
<comment type="caution">
    <text evidence="2">The sequence shown here is derived from an EMBL/GenBank/DDBJ whole genome shotgun (WGS) entry which is preliminary data.</text>
</comment>
<dbReference type="Proteomes" id="UP000824140">
    <property type="component" value="Unassembled WGS sequence"/>
</dbReference>
<organism evidence="2 3">
    <name type="scientific">Candidatus Alectryocaccomicrobium excrementavium</name>
    <dbReference type="NCBI Taxonomy" id="2840668"/>
    <lineage>
        <taxon>Bacteria</taxon>
        <taxon>Bacillati</taxon>
        <taxon>Bacillota</taxon>
        <taxon>Clostridia</taxon>
        <taxon>Candidatus Alectryocaccomicrobium</taxon>
    </lineage>
</organism>
<accession>A0A9D1G253</accession>
<evidence type="ECO:0000259" key="1">
    <source>
        <dbReference type="PROSITE" id="PS51831"/>
    </source>
</evidence>
<dbReference type="CDD" id="cd00077">
    <property type="entry name" value="HDc"/>
    <property type="match status" value="1"/>
</dbReference>
<proteinExistence type="predicted"/>
<protein>
    <submittedName>
        <fullName evidence="2">HD domain-containing protein</fullName>
    </submittedName>
</protein>
<feature type="domain" description="HD" evidence="1">
    <location>
        <begin position="28"/>
        <end position="129"/>
    </location>
</feature>
<dbReference type="EMBL" id="DVJN01000173">
    <property type="protein sequence ID" value="HIS93080.1"/>
    <property type="molecule type" value="Genomic_DNA"/>
</dbReference>
<evidence type="ECO:0000313" key="2">
    <source>
        <dbReference type="EMBL" id="HIS93080.1"/>
    </source>
</evidence>